<name>A0A8J5R762_ZIZPA</name>
<accession>A0A8J5R762</accession>
<gene>
    <name evidence="1" type="ORF">GUJ93_ZPchr0001g32535</name>
</gene>
<evidence type="ECO:0000313" key="2">
    <source>
        <dbReference type="Proteomes" id="UP000729402"/>
    </source>
</evidence>
<comment type="caution">
    <text evidence="1">The sequence shown here is derived from an EMBL/GenBank/DDBJ whole genome shotgun (WGS) entry which is preliminary data.</text>
</comment>
<evidence type="ECO:0000313" key="1">
    <source>
        <dbReference type="EMBL" id="KAG8052895.1"/>
    </source>
</evidence>
<dbReference type="EMBL" id="JAAALK010000288">
    <property type="protein sequence ID" value="KAG8052895.1"/>
    <property type="molecule type" value="Genomic_DNA"/>
</dbReference>
<dbReference type="Proteomes" id="UP000729402">
    <property type="component" value="Unassembled WGS sequence"/>
</dbReference>
<reference evidence="1" key="1">
    <citation type="journal article" date="2021" name="bioRxiv">
        <title>Whole Genome Assembly and Annotation of Northern Wild Rice, Zizania palustris L., Supports a Whole Genome Duplication in the Zizania Genus.</title>
        <authorList>
            <person name="Haas M."/>
            <person name="Kono T."/>
            <person name="Macchietto M."/>
            <person name="Millas R."/>
            <person name="McGilp L."/>
            <person name="Shao M."/>
            <person name="Duquette J."/>
            <person name="Hirsch C.N."/>
            <person name="Kimball J."/>
        </authorList>
    </citation>
    <scope>NUCLEOTIDE SEQUENCE</scope>
    <source>
        <tissue evidence="1">Fresh leaf tissue</tissue>
    </source>
</reference>
<protein>
    <submittedName>
        <fullName evidence="1">Uncharacterized protein</fullName>
    </submittedName>
</protein>
<reference evidence="1" key="2">
    <citation type="submission" date="2021-02" db="EMBL/GenBank/DDBJ databases">
        <authorList>
            <person name="Kimball J.A."/>
            <person name="Haas M.W."/>
            <person name="Macchietto M."/>
            <person name="Kono T."/>
            <person name="Duquette J."/>
            <person name="Shao M."/>
        </authorList>
    </citation>
    <scope>NUCLEOTIDE SEQUENCE</scope>
    <source>
        <tissue evidence="1">Fresh leaf tissue</tissue>
    </source>
</reference>
<keyword evidence="2" id="KW-1185">Reference proteome</keyword>
<dbReference type="AlphaFoldDB" id="A0A8J5R762"/>
<sequence>MASPNSSVDQVLLDSITNAVANAVRDALRPTDIDPAAAPDATDDAAAKASSAACSVLASIVANLALPMNSTSIGPLPSPAATVTTFPNLSPAAFPFLFRSTHHALNGSSPPQWSSFFPYHSA</sequence>
<proteinExistence type="predicted"/>
<organism evidence="1 2">
    <name type="scientific">Zizania palustris</name>
    <name type="common">Northern wild rice</name>
    <dbReference type="NCBI Taxonomy" id="103762"/>
    <lineage>
        <taxon>Eukaryota</taxon>
        <taxon>Viridiplantae</taxon>
        <taxon>Streptophyta</taxon>
        <taxon>Embryophyta</taxon>
        <taxon>Tracheophyta</taxon>
        <taxon>Spermatophyta</taxon>
        <taxon>Magnoliopsida</taxon>
        <taxon>Liliopsida</taxon>
        <taxon>Poales</taxon>
        <taxon>Poaceae</taxon>
        <taxon>BOP clade</taxon>
        <taxon>Oryzoideae</taxon>
        <taxon>Oryzeae</taxon>
        <taxon>Zizaniinae</taxon>
        <taxon>Zizania</taxon>
    </lineage>
</organism>